<gene>
    <name evidence="2" type="ORF">ITP53_51385</name>
</gene>
<dbReference type="Proteomes" id="UP000605361">
    <property type="component" value="Unassembled WGS sequence"/>
</dbReference>
<sequence length="346" mass="33666">MRRGWVIAGVLILAAVPSVPVAAVGVSLVIEQVKGSEGAGKWLRTGDVQRFRVRLSGMAKGVKVAVAANPVEALSGVACVPRPTRVGVAPLPAADGPSSGTSGGMGSGSGIGSGQGAPGVGESAAGVAAEGGPGEWVRSAEAPAGGGVVAAGALAARAMAVASGSAFAGGAALASKAVPGARVCALGRLSGSRAVDVTLTAPVGADEVALATVARMRAASGGTLTTLSRTAAMRVGRTATGEAATSPSPVVRERRTWQLIDKIGRRPVTGTTGRPTGPDHRPPTTGTTPGRTPHTAPDTHASDTHASDGRASGRAESDGVASGGWVRRGDAADGRVSPGAESGGRA</sequence>
<feature type="compositionally biased region" description="Gly residues" evidence="1">
    <location>
        <begin position="101"/>
        <end position="119"/>
    </location>
</feature>
<evidence type="ECO:0000256" key="1">
    <source>
        <dbReference type="SAM" id="MobiDB-lite"/>
    </source>
</evidence>
<name>A0A931APA3_9ACTN</name>
<evidence type="ECO:0000313" key="2">
    <source>
        <dbReference type="EMBL" id="MBF8193945.1"/>
    </source>
</evidence>
<feature type="compositionally biased region" description="Low complexity" evidence="1">
    <location>
        <begin position="266"/>
        <end position="276"/>
    </location>
</feature>
<protein>
    <submittedName>
        <fullName evidence="2">Uncharacterized protein</fullName>
    </submittedName>
</protein>
<keyword evidence="3" id="KW-1185">Reference proteome</keyword>
<dbReference type="AlphaFoldDB" id="A0A931APA3"/>
<reference evidence="2" key="1">
    <citation type="submission" date="2020-11" db="EMBL/GenBank/DDBJ databases">
        <title>Whole-genome analyses of Nonomuraea sp. K274.</title>
        <authorList>
            <person name="Veyisoglu A."/>
        </authorList>
    </citation>
    <scope>NUCLEOTIDE SEQUENCE</scope>
    <source>
        <strain evidence="2">K274</strain>
    </source>
</reference>
<comment type="caution">
    <text evidence="2">The sequence shown here is derived from an EMBL/GenBank/DDBJ whole genome shotgun (WGS) entry which is preliminary data.</text>
</comment>
<organism evidence="2 3">
    <name type="scientific">Nonomuraea cypriaca</name>
    <dbReference type="NCBI Taxonomy" id="1187855"/>
    <lineage>
        <taxon>Bacteria</taxon>
        <taxon>Bacillati</taxon>
        <taxon>Actinomycetota</taxon>
        <taxon>Actinomycetes</taxon>
        <taxon>Streptosporangiales</taxon>
        <taxon>Streptosporangiaceae</taxon>
        <taxon>Nonomuraea</taxon>
    </lineage>
</organism>
<proteinExistence type="predicted"/>
<evidence type="ECO:0000313" key="3">
    <source>
        <dbReference type="Proteomes" id="UP000605361"/>
    </source>
</evidence>
<feature type="region of interest" description="Disordered" evidence="1">
    <location>
        <begin position="237"/>
        <end position="346"/>
    </location>
</feature>
<feature type="non-terminal residue" evidence="2">
    <location>
        <position position="346"/>
    </location>
</feature>
<feature type="compositionally biased region" description="Basic and acidic residues" evidence="1">
    <location>
        <begin position="300"/>
        <end position="317"/>
    </location>
</feature>
<dbReference type="EMBL" id="JADOGI010000335">
    <property type="protein sequence ID" value="MBF8193945.1"/>
    <property type="molecule type" value="Genomic_DNA"/>
</dbReference>
<feature type="region of interest" description="Disordered" evidence="1">
    <location>
        <begin position="90"/>
        <end position="133"/>
    </location>
</feature>
<feature type="compositionally biased region" description="Low complexity" evidence="1">
    <location>
        <begin position="283"/>
        <end position="295"/>
    </location>
</feature>
<accession>A0A931APA3</accession>